<evidence type="ECO:0008006" key="4">
    <source>
        <dbReference type="Google" id="ProtNLM"/>
    </source>
</evidence>
<reference evidence="2 3" key="1">
    <citation type="submission" date="2019-06" db="EMBL/GenBank/DDBJ databases">
        <title>Genomics analysis of Aphanomyces spp. identifies a new class of oomycete effector associated with host adaptation.</title>
        <authorList>
            <person name="Gaulin E."/>
        </authorList>
    </citation>
    <scope>NUCLEOTIDE SEQUENCE [LARGE SCALE GENOMIC DNA]</scope>
    <source>
        <strain evidence="2 3">E</strain>
    </source>
</reference>
<evidence type="ECO:0000313" key="2">
    <source>
        <dbReference type="EMBL" id="KAF0709994.1"/>
    </source>
</evidence>
<dbReference type="AlphaFoldDB" id="A0A6A4ZB29"/>
<evidence type="ECO:0000256" key="1">
    <source>
        <dbReference type="SAM" id="MobiDB-lite"/>
    </source>
</evidence>
<evidence type="ECO:0000313" key="3">
    <source>
        <dbReference type="Proteomes" id="UP000469452"/>
    </source>
</evidence>
<gene>
    <name evidence="2" type="ORF">AaE_012705</name>
</gene>
<accession>A0A6A4ZB29</accession>
<dbReference type="VEuPathDB" id="FungiDB:H257_14675"/>
<dbReference type="Proteomes" id="UP000469452">
    <property type="component" value="Unassembled WGS sequence"/>
</dbReference>
<organism evidence="2 3">
    <name type="scientific">Aphanomyces astaci</name>
    <name type="common">Crayfish plague agent</name>
    <dbReference type="NCBI Taxonomy" id="112090"/>
    <lineage>
        <taxon>Eukaryota</taxon>
        <taxon>Sar</taxon>
        <taxon>Stramenopiles</taxon>
        <taxon>Oomycota</taxon>
        <taxon>Saprolegniomycetes</taxon>
        <taxon>Saprolegniales</taxon>
        <taxon>Verrucalvaceae</taxon>
        <taxon>Aphanomyces</taxon>
    </lineage>
</organism>
<comment type="caution">
    <text evidence="2">The sequence shown here is derived from an EMBL/GenBank/DDBJ whole genome shotgun (WGS) entry which is preliminary data.</text>
</comment>
<proteinExistence type="predicted"/>
<protein>
    <recommendedName>
        <fullName evidence="4">Myb/SANT-like domain-containing protein</fullName>
    </recommendedName>
</protein>
<name>A0A6A4ZB29_APHAT</name>
<feature type="region of interest" description="Disordered" evidence="1">
    <location>
        <begin position="149"/>
        <end position="178"/>
    </location>
</feature>
<sequence>MTELGQHEVVAEYGPTAKKPWASKPTIKSSPVDKKRATWTSEMIADLMAIRFSETAKRKFNACKTTKQKAAWWAFVTARFNIRGGVNYDVKQVTNRFAALKTENRSLCQATEETGNVEESIDYPDHWQILVEYFQECSGMNSSPIMDSIQDNFDETLGDSDDGTSSPPSTATNIRPAAHSPMIPRAVGAKKSLGDSLEAGLSRMADALVTMANSKTSPPLAPVVDLSPLIDKIDIMLQLQAAPQKEQAALNKVLFESLAKLTSK</sequence>
<feature type="compositionally biased region" description="Acidic residues" evidence="1">
    <location>
        <begin position="152"/>
        <end position="162"/>
    </location>
</feature>
<dbReference type="EMBL" id="VJMI01018639">
    <property type="protein sequence ID" value="KAF0709994.1"/>
    <property type="molecule type" value="Genomic_DNA"/>
</dbReference>